<dbReference type="EMBL" id="JAPDRQ010000031">
    <property type="protein sequence ID" value="KAJ9660402.1"/>
    <property type="molecule type" value="Genomic_DNA"/>
</dbReference>
<proteinExistence type="predicted"/>
<dbReference type="Proteomes" id="UP001172386">
    <property type="component" value="Unassembled WGS sequence"/>
</dbReference>
<comment type="caution">
    <text evidence="1">The sequence shown here is derived from an EMBL/GenBank/DDBJ whole genome shotgun (WGS) entry which is preliminary data.</text>
</comment>
<accession>A0ACC3AED5</accession>
<evidence type="ECO:0000313" key="1">
    <source>
        <dbReference type="EMBL" id="KAJ9660402.1"/>
    </source>
</evidence>
<protein>
    <submittedName>
        <fullName evidence="1">Uncharacterized protein</fullName>
    </submittedName>
</protein>
<gene>
    <name evidence="1" type="ORF">H2198_002520</name>
</gene>
<organism evidence="1 2">
    <name type="scientific">Neophaeococcomyces mojaviensis</name>
    <dbReference type="NCBI Taxonomy" id="3383035"/>
    <lineage>
        <taxon>Eukaryota</taxon>
        <taxon>Fungi</taxon>
        <taxon>Dikarya</taxon>
        <taxon>Ascomycota</taxon>
        <taxon>Pezizomycotina</taxon>
        <taxon>Eurotiomycetes</taxon>
        <taxon>Chaetothyriomycetidae</taxon>
        <taxon>Chaetothyriales</taxon>
        <taxon>Chaetothyriales incertae sedis</taxon>
        <taxon>Neophaeococcomyces</taxon>
    </lineage>
</organism>
<evidence type="ECO:0000313" key="2">
    <source>
        <dbReference type="Proteomes" id="UP001172386"/>
    </source>
</evidence>
<keyword evidence="2" id="KW-1185">Reference proteome</keyword>
<name>A0ACC3AED5_9EURO</name>
<reference evidence="1" key="1">
    <citation type="submission" date="2022-10" db="EMBL/GenBank/DDBJ databases">
        <title>Culturing micro-colonial fungi from biological soil crusts in the Mojave desert and describing Neophaeococcomyces mojavensis, and introducing the new genera and species Taxawa tesnikishii.</title>
        <authorList>
            <person name="Kurbessoian T."/>
            <person name="Stajich J.E."/>
        </authorList>
    </citation>
    <scope>NUCLEOTIDE SEQUENCE</scope>
    <source>
        <strain evidence="1">JES_112</strain>
    </source>
</reference>
<sequence length="213" mass="23815">MGLTQYTSFSGLDAVLQQPLAIPLFGALVILFLAVLGFQYVSGSSKYKFPPSPPGRLPIVGHAHLMPKDFPGEKTKAWVTVNMVYGVRELEHSERFKHLSNAQDIFMRNLQPGMWLVDAFPQLLEHKKKGTQPECFSTKFYREPTKSTWMNDLDAKIFSTGGITEAGTDSTKNQMNLLIAAMAADLNTWVVKAREELDSVCGKNSERLPTFED</sequence>